<keyword evidence="8 11" id="KW-0472">Membrane</keyword>
<keyword evidence="4" id="KW-0488">Methylation</keyword>
<feature type="transmembrane region" description="Helical" evidence="11">
    <location>
        <begin position="20"/>
        <end position="43"/>
    </location>
</feature>
<evidence type="ECO:0000256" key="4">
    <source>
        <dbReference type="ARBA" id="ARBA00022481"/>
    </source>
</evidence>
<accession>A0ABS0HJX4</accession>
<evidence type="ECO:0000259" key="12">
    <source>
        <dbReference type="Pfam" id="PF12019"/>
    </source>
</evidence>
<evidence type="ECO:0000256" key="1">
    <source>
        <dbReference type="ARBA" id="ARBA00004377"/>
    </source>
</evidence>
<dbReference type="InterPro" id="IPR012902">
    <property type="entry name" value="N_methyl_site"/>
</dbReference>
<dbReference type="Proteomes" id="UP000600799">
    <property type="component" value="Unassembled WGS sequence"/>
</dbReference>
<comment type="similarity">
    <text evidence="9">Belongs to the GSP H family.</text>
</comment>
<dbReference type="Gene3D" id="3.55.40.10">
    <property type="entry name" value="minor pseudopilin epsh domain"/>
    <property type="match status" value="1"/>
</dbReference>
<gene>
    <name evidence="13" type="ORF">I2488_16270</name>
</gene>
<dbReference type="NCBIfam" id="TIGR02532">
    <property type="entry name" value="IV_pilin_GFxxxE"/>
    <property type="match status" value="1"/>
</dbReference>
<keyword evidence="14" id="KW-1185">Reference proteome</keyword>
<evidence type="ECO:0000313" key="13">
    <source>
        <dbReference type="EMBL" id="MBF9152561.1"/>
    </source>
</evidence>
<feature type="domain" description="General secretion pathway GspH" evidence="12">
    <location>
        <begin position="53"/>
        <end position="148"/>
    </location>
</feature>
<evidence type="ECO:0000256" key="9">
    <source>
        <dbReference type="ARBA" id="ARBA00025772"/>
    </source>
</evidence>
<keyword evidence="7 11" id="KW-1133">Transmembrane helix</keyword>
<keyword evidence="3" id="KW-1003">Cell membrane</keyword>
<name>A0ABS0HJX4_9SPHN</name>
<evidence type="ECO:0000256" key="10">
    <source>
        <dbReference type="ARBA" id="ARBA00030775"/>
    </source>
</evidence>
<evidence type="ECO:0000256" key="3">
    <source>
        <dbReference type="ARBA" id="ARBA00022475"/>
    </source>
</evidence>
<evidence type="ECO:0000256" key="5">
    <source>
        <dbReference type="ARBA" id="ARBA00022519"/>
    </source>
</evidence>
<comment type="caution">
    <text evidence="13">The sequence shown here is derived from an EMBL/GenBank/DDBJ whole genome shotgun (WGS) entry which is preliminary data.</text>
</comment>
<keyword evidence="6 11" id="KW-0812">Transmembrane</keyword>
<dbReference type="Pfam" id="PF12019">
    <property type="entry name" value="GspH"/>
    <property type="match status" value="1"/>
</dbReference>
<evidence type="ECO:0000313" key="14">
    <source>
        <dbReference type="Proteomes" id="UP000600799"/>
    </source>
</evidence>
<comment type="subcellular location">
    <subcellularLocation>
        <location evidence="1">Cell inner membrane</location>
        <topology evidence="1">Single-pass membrane protein</topology>
    </subcellularLocation>
</comment>
<evidence type="ECO:0000256" key="8">
    <source>
        <dbReference type="ARBA" id="ARBA00023136"/>
    </source>
</evidence>
<dbReference type="Pfam" id="PF07963">
    <property type="entry name" value="N_methyl"/>
    <property type="match status" value="1"/>
</dbReference>
<dbReference type="InterPro" id="IPR002416">
    <property type="entry name" value="T2SS_protein-GspH"/>
</dbReference>
<dbReference type="InterPro" id="IPR022346">
    <property type="entry name" value="T2SS_GspH"/>
</dbReference>
<dbReference type="SUPFAM" id="SSF54523">
    <property type="entry name" value="Pili subunits"/>
    <property type="match status" value="1"/>
</dbReference>
<evidence type="ECO:0000256" key="11">
    <source>
        <dbReference type="SAM" id="Phobius"/>
    </source>
</evidence>
<protein>
    <recommendedName>
        <fullName evidence="2">Type II secretion system protein H</fullName>
    </recommendedName>
    <alternativeName>
        <fullName evidence="10">General secretion pathway protein H</fullName>
    </alternativeName>
</protein>
<dbReference type="EMBL" id="JADQDC010000013">
    <property type="protein sequence ID" value="MBF9152561.1"/>
    <property type="molecule type" value="Genomic_DNA"/>
</dbReference>
<proteinExistence type="inferred from homology"/>
<sequence length="158" mass="17400">MHMRPNVISLPASNPVRNGFSLVEMMVVVFIIGLLATAAVLTLPGNERKLRDEAERFAARTLAARDEAIVGARPVALVVSERGYYFERRVEGNWQPLPGRGFDLTGWNDSTRADLGRQRIVFDSLGLASTDAVVRLRRDGATLSIHLRRDGKVSVDGT</sequence>
<evidence type="ECO:0000256" key="7">
    <source>
        <dbReference type="ARBA" id="ARBA00022989"/>
    </source>
</evidence>
<organism evidence="13 14">
    <name type="scientific">Novosphingobium jiangmenense</name>
    <dbReference type="NCBI Taxonomy" id="2791981"/>
    <lineage>
        <taxon>Bacteria</taxon>
        <taxon>Pseudomonadati</taxon>
        <taxon>Pseudomonadota</taxon>
        <taxon>Alphaproteobacteria</taxon>
        <taxon>Sphingomonadales</taxon>
        <taxon>Sphingomonadaceae</taxon>
        <taxon>Novosphingobium</taxon>
    </lineage>
</organism>
<dbReference type="InterPro" id="IPR045584">
    <property type="entry name" value="Pilin-like"/>
</dbReference>
<reference evidence="13 14" key="1">
    <citation type="submission" date="2020-11" db="EMBL/GenBank/DDBJ databases">
        <title>The genome sequence of Novosphingobium sp. 1Y9A.</title>
        <authorList>
            <person name="Liu Y."/>
        </authorList>
    </citation>
    <scope>NUCLEOTIDE SEQUENCE [LARGE SCALE GENOMIC DNA]</scope>
    <source>
        <strain evidence="13 14">1Y9A</strain>
    </source>
</reference>
<dbReference type="PRINTS" id="PR00885">
    <property type="entry name" value="BCTERIALGSPH"/>
</dbReference>
<evidence type="ECO:0000256" key="2">
    <source>
        <dbReference type="ARBA" id="ARBA00021549"/>
    </source>
</evidence>
<keyword evidence="5" id="KW-0997">Cell inner membrane</keyword>
<evidence type="ECO:0000256" key="6">
    <source>
        <dbReference type="ARBA" id="ARBA00022692"/>
    </source>
</evidence>